<proteinExistence type="predicted"/>
<organism evidence="1 2">
    <name type="scientific">Pontibacter burrus</name>
    <dbReference type="NCBI Taxonomy" id="2704466"/>
    <lineage>
        <taxon>Bacteria</taxon>
        <taxon>Pseudomonadati</taxon>
        <taxon>Bacteroidota</taxon>
        <taxon>Cytophagia</taxon>
        <taxon>Cytophagales</taxon>
        <taxon>Hymenobacteraceae</taxon>
        <taxon>Pontibacter</taxon>
    </lineage>
</organism>
<comment type="caution">
    <text evidence="1">The sequence shown here is derived from an EMBL/GenBank/DDBJ whole genome shotgun (WGS) entry which is preliminary data.</text>
</comment>
<evidence type="ECO:0000313" key="1">
    <source>
        <dbReference type="EMBL" id="NEM97203.1"/>
    </source>
</evidence>
<sequence>MQQQLDRVQEMRSKFRNTQYSLKYESEKLNGIKDLTFKKLLANNRQMQFEFMEGQPQEDTISKLVK</sequence>
<dbReference type="EMBL" id="JAAGWD010000002">
    <property type="protein sequence ID" value="NEM97203.1"/>
    <property type="molecule type" value="Genomic_DNA"/>
</dbReference>
<dbReference type="AlphaFoldDB" id="A0A6B3LMT7"/>
<keyword evidence="2" id="KW-1185">Reference proteome</keyword>
<gene>
    <name evidence="1" type="ORF">GXP69_05820</name>
</gene>
<evidence type="ECO:0000313" key="2">
    <source>
        <dbReference type="Proteomes" id="UP000474777"/>
    </source>
</evidence>
<dbReference type="RefSeq" id="WP_163913377.1">
    <property type="nucleotide sequence ID" value="NZ_JAAGWD010000002.1"/>
</dbReference>
<reference evidence="1 2" key="1">
    <citation type="submission" date="2020-02" db="EMBL/GenBank/DDBJ databases">
        <authorList>
            <person name="Kim M.K."/>
        </authorList>
    </citation>
    <scope>NUCLEOTIDE SEQUENCE [LARGE SCALE GENOMIC DNA]</scope>
    <source>
        <strain evidence="1 2">BT327</strain>
    </source>
</reference>
<accession>A0A6B3LMT7</accession>
<dbReference type="Proteomes" id="UP000474777">
    <property type="component" value="Unassembled WGS sequence"/>
</dbReference>
<protein>
    <submittedName>
        <fullName evidence="1">Uncharacterized protein</fullName>
    </submittedName>
</protein>
<name>A0A6B3LMT7_9BACT</name>